<gene>
    <name evidence="1" type="ORF">DERP_002713</name>
</gene>
<protein>
    <submittedName>
        <fullName evidence="1">Uncharacterized protein</fullName>
    </submittedName>
</protein>
<accession>A0ABQ8JVL2</accession>
<sequence>MLIKISNDDHQYLPTRRTTCFSETSEISFESTFGLFSGTGFCCCSEDCTVFEEIVVAIVSNGSTNFSTNFSPLSIVSSTIKGSTNSVLESCGISTISETLNVDDKFIESPAINED</sequence>
<dbReference type="Proteomes" id="UP000887458">
    <property type="component" value="Unassembled WGS sequence"/>
</dbReference>
<evidence type="ECO:0000313" key="1">
    <source>
        <dbReference type="EMBL" id="KAH9426614.1"/>
    </source>
</evidence>
<proteinExistence type="predicted"/>
<reference evidence="1 2" key="2">
    <citation type="journal article" date="2022" name="Mol. Biol. Evol.">
        <title>Comparative Genomics Reveals Insights into the Divergent Evolution of Astigmatic Mites and Household Pest Adaptations.</title>
        <authorList>
            <person name="Xiong Q."/>
            <person name="Wan A.T."/>
            <person name="Liu X."/>
            <person name="Fung C.S."/>
            <person name="Xiao X."/>
            <person name="Malainual N."/>
            <person name="Hou J."/>
            <person name="Wang L."/>
            <person name="Wang M."/>
            <person name="Yang K.Y."/>
            <person name="Cui Y."/>
            <person name="Leung E.L."/>
            <person name="Nong W."/>
            <person name="Shin S.K."/>
            <person name="Au S.W."/>
            <person name="Jeong K.Y."/>
            <person name="Chew F.T."/>
            <person name="Hui J.H."/>
            <person name="Leung T.F."/>
            <person name="Tungtrongchitr A."/>
            <person name="Zhong N."/>
            <person name="Liu Z."/>
            <person name="Tsui S.K."/>
        </authorList>
    </citation>
    <scope>NUCLEOTIDE SEQUENCE [LARGE SCALE GENOMIC DNA]</scope>
    <source>
        <strain evidence="1">Derp</strain>
    </source>
</reference>
<dbReference type="EMBL" id="NJHN03000008">
    <property type="protein sequence ID" value="KAH9426614.1"/>
    <property type="molecule type" value="Genomic_DNA"/>
</dbReference>
<organism evidence="1 2">
    <name type="scientific">Dermatophagoides pteronyssinus</name>
    <name type="common">European house dust mite</name>
    <dbReference type="NCBI Taxonomy" id="6956"/>
    <lineage>
        <taxon>Eukaryota</taxon>
        <taxon>Metazoa</taxon>
        <taxon>Ecdysozoa</taxon>
        <taxon>Arthropoda</taxon>
        <taxon>Chelicerata</taxon>
        <taxon>Arachnida</taxon>
        <taxon>Acari</taxon>
        <taxon>Acariformes</taxon>
        <taxon>Sarcoptiformes</taxon>
        <taxon>Astigmata</taxon>
        <taxon>Psoroptidia</taxon>
        <taxon>Analgoidea</taxon>
        <taxon>Pyroglyphidae</taxon>
        <taxon>Dermatophagoidinae</taxon>
        <taxon>Dermatophagoides</taxon>
    </lineage>
</organism>
<reference evidence="1 2" key="1">
    <citation type="journal article" date="2018" name="J. Allergy Clin. Immunol.">
        <title>High-quality assembly of Dermatophagoides pteronyssinus genome and transcriptome reveals a wide range of novel allergens.</title>
        <authorList>
            <person name="Liu X.Y."/>
            <person name="Yang K.Y."/>
            <person name="Wang M.Q."/>
            <person name="Kwok J.S."/>
            <person name="Zeng X."/>
            <person name="Yang Z."/>
            <person name="Xiao X.J."/>
            <person name="Lau C.P."/>
            <person name="Li Y."/>
            <person name="Huang Z.M."/>
            <person name="Ba J.G."/>
            <person name="Yim A.K."/>
            <person name="Ouyang C.Y."/>
            <person name="Ngai S.M."/>
            <person name="Chan T.F."/>
            <person name="Leung E.L."/>
            <person name="Liu L."/>
            <person name="Liu Z.G."/>
            <person name="Tsui S.K."/>
        </authorList>
    </citation>
    <scope>NUCLEOTIDE SEQUENCE [LARGE SCALE GENOMIC DNA]</scope>
    <source>
        <strain evidence="1">Derp</strain>
    </source>
</reference>
<comment type="caution">
    <text evidence="1">The sequence shown here is derived from an EMBL/GenBank/DDBJ whole genome shotgun (WGS) entry which is preliminary data.</text>
</comment>
<evidence type="ECO:0000313" key="2">
    <source>
        <dbReference type="Proteomes" id="UP000887458"/>
    </source>
</evidence>
<name>A0ABQ8JVL2_DERPT</name>
<keyword evidence="2" id="KW-1185">Reference proteome</keyword>